<dbReference type="Pfam" id="PF13087">
    <property type="entry name" value="AAA_12"/>
    <property type="match status" value="1"/>
</dbReference>
<keyword evidence="2" id="KW-0732">Signal</keyword>
<evidence type="ECO:0000256" key="1">
    <source>
        <dbReference type="SAM" id="MobiDB-lite"/>
    </source>
</evidence>
<comment type="caution">
    <text evidence="5">The sequence shown here is derived from an EMBL/GenBank/DDBJ whole genome shotgun (WGS) entry which is preliminary data.</text>
</comment>
<dbReference type="Gene3D" id="3.40.50.300">
    <property type="entry name" value="P-loop containing nucleotide triphosphate hydrolases"/>
    <property type="match status" value="2"/>
</dbReference>
<dbReference type="PANTHER" id="PTHR10887:SF522">
    <property type="entry name" value="P-LOOP CONTAINING NUCLEOSIDE TRIPHOSPHATE HYDROLASES SUPERFAMILY PROTEIN"/>
    <property type="match status" value="1"/>
</dbReference>
<evidence type="ECO:0000259" key="4">
    <source>
        <dbReference type="Pfam" id="PF13087"/>
    </source>
</evidence>
<keyword evidence="6" id="KW-1185">Reference proteome</keyword>
<dbReference type="InterPro" id="IPR045055">
    <property type="entry name" value="DNA2/NAM7-like"/>
</dbReference>
<feature type="domain" description="DNA2/NAM7 helicase-like C-terminal" evidence="4">
    <location>
        <begin position="336"/>
        <end position="431"/>
    </location>
</feature>
<dbReference type="SUPFAM" id="SSF52540">
    <property type="entry name" value="P-loop containing nucleoside triphosphate hydrolases"/>
    <property type="match status" value="1"/>
</dbReference>
<feature type="non-terminal residue" evidence="5">
    <location>
        <position position="431"/>
    </location>
</feature>
<feature type="chain" id="PRO_5041706233" evidence="2">
    <location>
        <begin position="32"/>
        <end position="431"/>
    </location>
</feature>
<dbReference type="EMBL" id="BTGU01011502">
    <property type="protein sequence ID" value="GMN71927.1"/>
    <property type="molecule type" value="Genomic_DNA"/>
</dbReference>
<proteinExistence type="predicted"/>
<name>A0AA88EC07_FICCA</name>
<feature type="region of interest" description="Disordered" evidence="1">
    <location>
        <begin position="113"/>
        <end position="144"/>
    </location>
</feature>
<dbReference type="Pfam" id="PF13086">
    <property type="entry name" value="AAA_11"/>
    <property type="match status" value="2"/>
</dbReference>
<evidence type="ECO:0000313" key="6">
    <source>
        <dbReference type="Proteomes" id="UP001187192"/>
    </source>
</evidence>
<reference evidence="5" key="1">
    <citation type="submission" date="2023-07" db="EMBL/GenBank/DDBJ databases">
        <title>draft genome sequence of fig (Ficus carica).</title>
        <authorList>
            <person name="Takahashi T."/>
            <person name="Nishimura K."/>
        </authorList>
    </citation>
    <scope>NUCLEOTIDE SEQUENCE</scope>
</reference>
<protein>
    <submittedName>
        <fullName evidence="5">Uncharacterized protein</fullName>
    </submittedName>
</protein>
<organism evidence="5 6">
    <name type="scientific">Ficus carica</name>
    <name type="common">Common fig</name>
    <dbReference type="NCBI Taxonomy" id="3494"/>
    <lineage>
        <taxon>Eukaryota</taxon>
        <taxon>Viridiplantae</taxon>
        <taxon>Streptophyta</taxon>
        <taxon>Embryophyta</taxon>
        <taxon>Tracheophyta</taxon>
        <taxon>Spermatophyta</taxon>
        <taxon>Magnoliopsida</taxon>
        <taxon>eudicotyledons</taxon>
        <taxon>Gunneridae</taxon>
        <taxon>Pentapetalae</taxon>
        <taxon>rosids</taxon>
        <taxon>fabids</taxon>
        <taxon>Rosales</taxon>
        <taxon>Moraceae</taxon>
        <taxon>Ficeae</taxon>
        <taxon>Ficus</taxon>
    </lineage>
</organism>
<feature type="signal peptide" evidence="2">
    <location>
        <begin position="1"/>
        <end position="31"/>
    </location>
</feature>
<feature type="compositionally biased region" description="Basic and acidic residues" evidence="1">
    <location>
        <begin position="126"/>
        <end position="144"/>
    </location>
</feature>
<evidence type="ECO:0000313" key="5">
    <source>
        <dbReference type="EMBL" id="GMN71927.1"/>
    </source>
</evidence>
<dbReference type="GO" id="GO:0004386">
    <property type="term" value="F:helicase activity"/>
    <property type="evidence" value="ECO:0007669"/>
    <property type="project" value="InterPro"/>
</dbReference>
<dbReference type="Proteomes" id="UP001187192">
    <property type="component" value="Unassembled WGS sequence"/>
</dbReference>
<dbReference type="InterPro" id="IPR041679">
    <property type="entry name" value="DNA2/NAM7-like_C"/>
</dbReference>
<evidence type="ECO:0000256" key="2">
    <source>
        <dbReference type="SAM" id="SignalP"/>
    </source>
</evidence>
<dbReference type="InterPro" id="IPR027417">
    <property type="entry name" value="P-loop_NTPase"/>
</dbReference>
<evidence type="ECO:0000259" key="3">
    <source>
        <dbReference type="Pfam" id="PF13086"/>
    </source>
</evidence>
<sequence>MIWGPPGTGKTKTVGFMLHLILRMECRTLTCAPTNTAIVQTMIPLLKEPEKEYSLYLESVKGKDIQKFDNNGNVEKDDRKLENEYYDCDRILKDINSKKEWRRFVFEALKENNNKNKPTNHMLPLQKEEKSTQEENDGKQAEEKVPNTSLTFGEFVKKTFDCVREQLYFCTVNLHTHLPTSVISLDDVKNIFAAVDSLKSVRPLLHDVPNDDLKEAYGRGSCFTRFNVARVNSLFRLESLPFTFNVPYSPSKRLIREFCLEKACLIFCTASSSAKLHIIDMPPLKLLIIDEATQLKECESAIPLQLPGVRHAILVGDERQLPAMVRSQISEEAYFGRSLFESLSFLEHKKYLLNVQYRMHPSISLFPNKEFYDNQILDRQNVNTRSYNWCFLRRKIFNSYSYIDVSHGKEQFDDKRSRKNIVEVAVVSEII</sequence>
<accession>A0AA88EC07</accession>
<gene>
    <name evidence="5" type="ORF">TIFTF001_052745</name>
</gene>
<dbReference type="PANTHER" id="PTHR10887">
    <property type="entry name" value="DNA2/NAM7 HELICASE FAMILY"/>
    <property type="match status" value="1"/>
</dbReference>
<dbReference type="InterPro" id="IPR041677">
    <property type="entry name" value="DNA2/NAM7_AAA_11"/>
</dbReference>
<feature type="domain" description="DNA2/NAM7 helicase helicase" evidence="3">
    <location>
        <begin position="252"/>
        <end position="327"/>
    </location>
</feature>
<dbReference type="AlphaFoldDB" id="A0AA88EC07"/>
<feature type="domain" description="DNA2/NAM7 helicase helicase" evidence="3">
    <location>
        <begin position="1"/>
        <end position="139"/>
    </location>
</feature>